<sequence>MAEPGGRGDYHKDGRPPSLSRSPLFTTLGTSPACGLEIPPTSGARPDGSCSLPAHVYHLQSRQWKGMGRGHRQRWRLQGWGDGDTGCVVQVPSLFPAEIKERTTVKMATLPLDLCAGACWEM</sequence>
<dbReference type="EMBL" id="CM001295">
    <property type="protein sequence ID" value="EHH60327.1"/>
    <property type="molecule type" value="Genomic_DNA"/>
</dbReference>
<evidence type="ECO:0000313" key="2">
    <source>
        <dbReference type="EMBL" id="EHH60327.1"/>
    </source>
</evidence>
<evidence type="ECO:0008006" key="3">
    <source>
        <dbReference type="Google" id="ProtNLM"/>
    </source>
</evidence>
<organism>
    <name type="scientific">Macaca fascicularis</name>
    <name type="common">Crab-eating macaque</name>
    <name type="synonym">Cynomolgus monkey</name>
    <dbReference type="NCBI Taxonomy" id="9541"/>
    <lineage>
        <taxon>Eukaryota</taxon>
        <taxon>Metazoa</taxon>
        <taxon>Chordata</taxon>
        <taxon>Craniata</taxon>
        <taxon>Vertebrata</taxon>
        <taxon>Euteleostomi</taxon>
        <taxon>Mammalia</taxon>
        <taxon>Eutheria</taxon>
        <taxon>Euarchontoglires</taxon>
        <taxon>Primates</taxon>
        <taxon>Haplorrhini</taxon>
        <taxon>Catarrhini</taxon>
        <taxon>Cercopithecidae</taxon>
        <taxon>Cercopithecinae</taxon>
        <taxon>Macaca</taxon>
    </lineage>
</organism>
<feature type="compositionally biased region" description="Basic and acidic residues" evidence="1">
    <location>
        <begin position="1"/>
        <end position="15"/>
    </location>
</feature>
<accession>G7Q0Y9</accession>
<proteinExistence type="predicted"/>
<evidence type="ECO:0000256" key="1">
    <source>
        <dbReference type="SAM" id="MobiDB-lite"/>
    </source>
</evidence>
<feature type="region of interest" description="Disordered" evidence="1">
    <location>
        <begin position="1"/>
        <end position="26"/>
    </location>
</feature>
<reference evidence="2" key="1">
    <citation type="journal article" date="2011" name="Nat. Biotechnol.">
        <title>Genome sequencing and comparison of two nonhuman primate animal models, the cynomolgus and Chinese rhesus macaques.</title>
        <authorList>
            <person name="Yan G."/>
            <person name="Zhang G."/>
            <person name="Fang X."/>
            <person name="Zhang Y."/>
            <person name="Li C."/>
            <person name="Ling F."/>
            <person name="Cooper D.N."/>
            <person name="Li Q."/>
            <person name="Li Y."/>
            <person name="van Gool A.J."/>
            <person name="Du H."/>
            <person name="Chen J."/>
            <person name="Chen R."/>
            <person name="Zhang P."/>
            <person name="Huang Z."/>
            <person name="Thompson J.R."/>
            <person name="Meng Y."/>
            <person name="Bai Y."/>
            <person name="Wang J."/>
            <person name="Zhuo M."/>
            <person name="Wang T."/>
            <person name="Huang Y."/>
            <person name="Wei L."/>
            <person name="Li J."/>
            <person name="Wang Z."/>
            <person name="Hu H."/>
            <person name="Yang P."/>
            <person name="Le L."/>
            <person name="Stenson P.D."/>
            <person name="Li B."/>
            <person name="Liu X."/>
            <person name="Ball E.V."/>
            <person name="An N."/>
            <person name="Huang Q."/>
            <person name="Zhang Y."/>
            <person name="Fan W."/>
            <person name="Zhang X."/>
            <person name="Li Y."/>
            <person name="Wang W."/>
            <person name="Katze M.G."/>
            <person name="Su B."/>
            <person name="Nielsen R."/>
            <person name="Yang H."/>
            <person name="Wang J."/>
            <person name="Wang X."/>
            <person name="Wang J."/>
        </authorList>
    </citation>
    <scope>NUCLEOTIDE SEQUENCE [LARGE SCALE GENOMIC DNA]</scope>
    <source>
        <strain evidence="2">CE-4</strain>
    </source>
</reference>
<dbReference type="Proteomes" id="UP000009130">
    <property type="component" value="Chromosome 20"/>
</dbReference>
<name>G7Q0Y9_MACFA</name>
<dbReference type="AlphaFoldDB" id="G7Q0Y9"/>
<protein>
    <recommendedName>
        <fullName evidence="3">FBXL19 antisense RNA 1</fullName>
    </recommendedName>
</protein>
<gene>
    <name evidence="2" type="ORF">EGM_11662</name>
</gene>